<dbReference type="EMBL" id="AFCU01001651">
    <property type="protein sequence ID" value="EHC81939.1"/>
    <property type="molecule type" value="Genomic_DNA"/>
</dbReference>
<gene>
    <name evidence="1" type="ORF">LTSESEN_5148</name>
</gene>
<dbReference type="BioCyc" id="SENT913082:G120J-1258-MONOMER"/>
<dbReference type="AlphaFoldDB" id="G5R659"/>
<comment type="caution">
    <text evidence="1">The sequence shown here is derived from an EMBL/GenBank/DDBJ whole genome shotgun (WGS) entry which is preliminary data.</text>
</comment>
<evidence type="ECO:0000313" key="2">
    <source>
        <dbReference type="Proteomes" id="UP000005065"/>
    </source>
</evidence>
<reference evidence="1 2" key="1">
    <citation type="journal article" date="2011" name="BMC Genomics">
        <title>Genome sequencing reveals diversification of virulence factor content and possible host adaptation in distinct subpopulations of Salmonella enterica.</title>
        <authorList>
            <person name="den Bakker H.C."/>
            <person name="Moreno Switt A.I."/>
            <person name="Govoni G."/>
            <person name="Cummings C.A."/>
            <person name="Ranieri M.L."/>
            <person name="Degoricija L."/>
            <person name="Hoelzer K."/>
            <person name="Rodriguez-Rivera L.D."/>
            <person name="Brown S."/>
            <person name="Bolchacova E."/>
            <person name="Furtado M.R."/>
            <person name="Wiedmann M."/>
        </authorList>
    </citation>
    <scope>NUCLEOTIDE SEQUENCE [LARGE SCALE GENOMIC DNA]</scope>
    <source>
        <strain evidence="1 2">A4-543</strain>
    </source>
</reference>
<name>G5R659_SALSE</name>
<protein>
    <submittedName>
        <fullName evidence="1">Uncharacterized protein</fullName>
    </submittedName>
</protein>
<organism evidence="1 2">
    <name type="scientific">Salmonella enterica subsp. enterica serovar Senftenberg str. A4-543</name>
    <dbReference type="NCBI Taxonomy" id="913082"/>
    <lineage>
        <taxon>Bacteria</taxon>
        <taxon>Pseudomonadati</taxon>
        <taxon>Pseudomonadota</taxon>
        <taxon>Gammaproteobacteria</taxon>
        <taxon>Enterobacterales</taxon>
        <taxon>Enterobacteriaceae</taxon>
        <taxon>Salmonella</taxon>
    </lineage>
</organism>
<sequence>MYQLRKKTAKALFFAGRKAATAAYFAGRKAATATAAFLVT</sequence>
<dbReference type="Proteomes" id="UP000005065">
    <property type="component" value="Unassembled WGS sequence"/>
</dbReference>
<proteinExistence type="predicted"/>
<evidence type="ECO:0000313" key="1">
    <source>
        <dbReference type="EMBL" id="EHC81939.1"/>
    </source>
</evidence>
<dbReference type="PATRIC" id="fig|913082.3.peg.4013"/>
<accession>G5R659</accession>